<dbReference type="EMBL" id="BAABGL010000006">
    <property type="protein sequence ID" value="GAA4388578.1"/>
    <property type="molecule type" value="Genomic_DNA"/>
</dbReference>
<feature type="compositionally biased region" description="Low complexity" evidence="1">
    <location>
        <begin position="414"/>
        <end position="460"/>
    </location>
</feature>
<evidence type="ECO:0000313" key="3">
    <source>
        <dbReference type="EMBL" id="GAA4388578.1"/>
    </source>
</evidence>
<feature type="region of interest" description="Disordered" evidence="1">
    <location>
        <begin position="414"/>
        <end position="462"/>
    </location>
</feature>
<evidence type="ECO:0000256" key="2">
    <source>
        <dbReference type="SAM" id="Phobius"/>
    </source>
</evidence>
<keyword evidence="2" id="KW-0472">Membrane</keyword>
<proteinExistence type="predicted"/>
<accession>A0ABP8JC94</accession>
<feature type="compositionally biased region" description="Low complexity" evidence="1">
    <location>
        <begin position="249"/>
        <end position="273"/>
    </location>
</feature>
<protein>
    <submittedName>
        <fullName evidence="3">Uncharacterized protein</fullName>
    </submittedName>
</protein>
<keyword evidence="4" id="KW-1185">Reference proteome</keyword>
<organism evidence="3 4">
    <name type="scientific">Brevibacterium pityocampae</name>
    <dbReference type="NCBI Taxonomy" id="506594"/>
    <lineage>
        <taxon>Bacteria</taxon>
        <taxon>Bacillati</taxon>
        <taxon>Actinomycetota</taxon>
        <taxon>Actinomycetes</taxon>
        <taxon>Micrococcales</taxon>
        <taxon>Brevibacteriaceae</taxon>
        <taxon>Brevibacterium</taxon>
    </lineage>
</organism>
<feature type="transmembrane region" description="Helical" evidence="2">
    <location>
        <begin position="388"/>
        <end position="408"/>
    </location>
</feature>
<gene>
    <name evidence="3" type="ORF">GCM10023167_13470</name>
</gene>
<comment type="caution">
    <text evidence="3">The sequence shown here is derived from an EMBL/GenBank/DDBJ whole genome shotgun (WGS) entry which is preliminary data.</text>
</comment>
<keyword evidence="2" id="KW-0812">Transmembrane</keyword>
<dbReference type="RefSeq" id="WP_345030952.1">
    <property type="nucleotide sequence ID" value="NZ_BAABGL010000006.1"/>
</dbReference>
<dbReference type="Proteomes" id="UP001500642">
    <property type="component" value="Unassembled WGS sequence"/>
</dbReference>
<evidence type="ECO:0000256" key="1">
    <source>
        <dbReference type="SAM" id="MobiDB-lite"/>
    </source>
</evidence>
<feature type="region of interest" description="Disordered" evidence="1">
    <location>
        <begin position="249"/>
        <end position="366"/>
    </location>
</feature>
<evidence type="ECO:0000313" key="4">
    <source>
        <dbReference type="Proteomes" id="UP001500642"/>
    </source>
</evidence>
<reference evidence="4" key="1">
    <citation type="journal article" date="2019" name="Int. J. Syst. Evol. Microbiol.">
        <title>The Global Catalogue of Microorganisms (GCM) 10K type strain sequencing project: providing services to taxonomists for standard genome sequencing and annotation.</title>
        <authorList>
            <consortium name="The Broad Institute Genomics Platform"/>
            <consortium name="The Broad Institute Genome Sequencing Center for Infectious Disease"/>
            <person name="Wu L."/>
            <person name="Ma J."/>
        </authorList>
    </citation>
    <scope>NUCLEOTIDE SEQUENCE [LARGE SCALE GENOMIC DNA]</scope>
    <source>
        <strain evidence="4">JCM 17808</strain>
    </source>
</reference>
<sequence>MDRQWHVEAEVAPGIARIRAGEDTAWFLPGEPAAAEAILQEARGGATGIRHITVLGPGGDEATGVRVPRFAGGLLVDVLRSCGGLSSAQTIGVLQECLTALAETPAAPPGRTRLHRHVFALDAEGAIRTVPCHTAAAGAVEPQVELGEIGYLCLTGRTWTEAAIPVRSLRHAPAEPLAVIVIELLEAAAELDLDIHGLPRSLSARLAAAGDAEPFPFLPAEAAVPVADAVTAQIRIDAGYAERLAAAANGRGARGRTGPADGGVADDPGAAEDTGTAEPTRGGAGSARRARSAAGSGGVGSAGTVQAPAPSGVGRLRRAAGRRGATGRDGNAGRDGSTRRRRAQHRSTAGNRRSGRPRRWPGHFGALAPGERLARVAARLRRLGLRPLAAIGAMLAVVIGVLVLLPALQTEQRTTAGPSAAPGPTASGPSGSAGAEAATPESSPPAASAPPGSATTAAPELFDRDDPFTAFRVLTEARAAAYEAGDAEALSTLTVPGSPAARADARAPVEEHSGTRVTIMLELLGEPEADGDSARLAVRMHTTTSAPDGTAEDHGRVSIRVELRYGADGWRVYRITDGDAAGAG</sequence>
<name>A0ABP8JC94_9MICO</name>
<keyword evidence="2" id="KW-1133">Transmembrane helix</keyword>